<keyword evidence="1" id="KW-0472">Membrane</keyword>
<evidence type="ECO:0000256" key="1">
    <source>
        <dbReference type="SAM" id="Phobius"/>
    </source>
</evidence>
<evidence type="ECO:0000313" key="2">
    <source>
        <dbReference type="EMBL" id="MBX60365.1"/>
    </source>
</evidence>
<dbReference type="EMBL" id="GGEC01079881">
    <property type="protein sequence ID" value="MBX60365.1"/>
    <property type="molecule type" value="Transcribed_RNA"/>
</dbReference>
<sequence>MHCFSVLIKALEFCLCLFSIHVCASCIAVTL</sequence>
<keyword evidence="1" id="KW-0812">Transmembrane</keyword>
<keyword evidence="1" id="KW-1133">Transmembrane helix</keyword>
<name>A0A2P2Q093_RHIMU</name>
<dbReference type="AlphaFoldDB" id="A0A2P2Q093"/>
<reference evidence="2" key="1">
    <citation type="submission" date="2018-02" db="EMBL/GenBank/DDBJ databases">
        <title>Rhizophora mucronata_Transcriptome.</title>
        <authorList>
            <person name="Meera S.P."/>
            <person name="Sreeshan A."/>
            <person name="Augustine A."/>
        </authorList>
    </citation>
    <scope>NUCLEOTIDE SEQUENCE</scope>
    <source>
        <tissue evidence="2">Leaf</tissue>
    </source>
</reference>
<proteinExistence type="predicted"/>
<accession>A0A2P2Q093</accession>
<organism evidence="2">
    <name type="scientific">Rhizophora mucronata</name>
    <name type="common">Asiatic mangrove</name>
    <dbReference type="NCBI Taxonomy" id="61149"/>
    <lineage>
        <taxon>Eukaryota</taxon>
        <taxon>Viridiplantae</taxon>
        <taxon>Streptophyta</taxon>
        <taxon>Embryophyta</taxon>
        <taxon>Tracheophyta</taxon>
        <taxon>Spermatophyta</taxon>
        <taxon>Magnoliopsida</taxon>
        <taxon>eudicotyledons</taxon>
        <taxon>Gunneridae</taxon>
        <taxon>Pentapetalae</taxon>
        <taxon>rosids</taxon>
        <taxon>fabids</taxon>
        <taxon>Malpighiales</taxon>
        <taxon>Rhizophoraceae</taxon>
        <taxon>Rhizophora</taxon>
    </lineage>
</organism>
<feature type="transmembrane region" description="Helical" evidence="1">
    <location>
        <begin position="6"/>
        <end position="29"/>
    </location>
</feature>
<protein>
    <submittedName>
        <fullName evidence="2">Uncharacterized protein</fullName>
    </submittedName>
</protein>